<sequence length="213" mass="23293">MTFRQAMTEERVLALAGLFQGVGLACQFAREGRCDETALDASLASILRREAPSVAAVYGGVAGVRLGLRQLIAQLDGRERDFTLTRMAVAVLRLERSLARHPAVLERLQQGLEAVQAQAARLGHDSAEVIARLDALYTATLSTLQPRILVAGDPDLLKQPAVVIRIRACLLAAVRSAVLWRQLGGRRWQLLLHRRRCCMLARGLLTGAILDRG</sequence>
<comment type="similarity">
    <text evidence="4">Belongs to the HflD family.</text>
</comment>
<protein>
    <recommendedName>
        <fullName evidence="4">High frequency lysogenization protein HflD homolog</fullName>
    </recommendedName>
</protein>
<dbReference type="PANTHER" id="PTHR38100">
    <property type="entry name" value="HIGH FREQUENCY LYSOGENIZATION PROTEIN HFLD"/>
    <property type="match status" value="1"/>
</dbReference>
<dbReference type="PROSITE" id="PS51257">
    <property type="entry name" value="PROKAR_LIPOPROTEIN"/>
    <property type="match status" value="1"/>
</dbReference>
<dbReference type="InterPro" id="IPR035932">
    <property type="entry name" value="HflD-like_sf"/>
</dbReference>
<evidence type="ECO:0000313" key="5">
    <source>
        <dbReference type="EMBL" id="BBD80795.1"/>
    </source>
</evidence>
<dbReference type="HAMAP" id="MF_00695">
    <property type="entry name" value="HflD_protein"/>
    <property type="match status" value="1"/>
</dbReference>
<accession>A0A2Z6E6J3</accession>
<dbReference type="KEGG" id="rbd:ALSL_2169"/>
<dbReference type="GO" id="GO:0005737">
    <property type="term" value="C:cytoplasm"/>
    <property type="evidence" value="ECO:0007669"/>
    <property type="project" value="UniProtKB-SubCell"/>
</dbReference>
<reference evidence="6" key="1">
    <citation type="submission" date="2018-04" db="EMBL/GenBank/DDBJ databases">
        <authorList>
            <person name="Watanabe M."/>
            <person name="Kojima H."/>
        </authorList>
    </citation>
    <scope>NUCLEOTIDE SEQUENCE [LARGE SCALE GENOMIC DNA]</scope>
    <source>
        <strain evidence="6">Dysh456</strain>
    </source>
</reference>
<dbReference type="NCBIfam" id="NF001246">
    <property type="entry name" value="PRK00218.1-2"/>
    <property type="match status" value="1"/>
</dbReference>
<keyword evidence="2 4" id="KW-0963">Cytoplasm</keyword>
<name>A0A2Z6E6J3_9GAMM</name>
<dbReference type="SUPFAM" id="SSF101322">
    <property type="entry name" value="YcfC-like"/>
    <property type="match status" value="1"/>
</dbReference>
<dbReference type="Proteomes" id="UP000270530">
    <property type="component" value="Chromosome"/>
</dbReference>
<gene>
    <name evidence="4" type="primary">hflD</name>
    <name evidence="5" type="ORF">ALSL_2169</name>
</gene>
<dbReference type="Gene3D" id="1.10.3890.10">
    <property type="entry name" value="HflD-like"/>
    <property type="match status" value="1"/>
</dbReference>
<keyword evidence="6" id="KW-1185">Reference proteome</keyword>
<proteinExistence type="inferred from homology"/>
<dbReference type="GO" id="GO:0005886">
    <property type="term" value="C:plasma membrane"/>
    <property type="evidence" value="ECO:0007669"/>
    <property type="project" value="UniProtKB-SubCell"/>
</dbReference>
<keyword evidence="1 4" id="KW-1003">Cell membrane</keyword>
<dbReference type="AlphaFoldDB" id="A0A2Z6E6J3"/>
<evidence type="ECO:0000256" key="4">
    <source>
        <dbReference type="HAMAP-Rule" id="MF_00695"/>
    </source>
</evidence>
<organism evidence="5 6">
    <name type="scientific">Aerosticca soli</name>
    <dbReference type="NCBI Taxonomy" id="2010829"/>
    <lineage>
        <taxon>Bacteria</taxon>
        <taxon>Pseudomonadati</taxon>
        <taxon>Pseudomonadota</taxon>
        <taxon>Gammaproteobacteria</taxon>
        <taxon>Lysobacterales</taxon>
        <taxon>Rhodanobacteraceae</taxon>
        <taxon>Aerosticca</taxon>
    </lineage>
</organism>
<evidence type="ECO:0000256" key="2">
    <source>
        <dbReference type="ARBA" id="ARBA00022490"/>
    </source>
</evidence>
<evidence type="ECO:0000313" key="6">
    <source>
        <dbReference type="Proteomes" id="UP000270530"/>
    </source>
</evidence>
<dbReference type="EMBL" id="AP018560">
    <property type="protein sequence ID" value="BBD80795.1"/>
    <property type="molecule type" value="Genomic_DNA"/>
</dbReference>
<dbReference type="PANTHER" id="PTHR38100:SF1">
    <property type="entry name" value="HIGH FREQUENCY LYSOGENIZATION PROTEIN HFLD"/>
    <property type="match status" value="1"/>
</dbReference>
<comment type="subcellular location">
    <subcellularLocation>
        <location evidence="4">Cytoplasm</location>
    </subcellularLocation>
    <subcellularLocation>
        <location evidence="4">Cell membrane</location>
        <topology evidence="4">Peripheral membrane protein</topology>
        <orientation evidence="4">Cytoplasmic side</orientation>
    </subcellularLocation>
</comment>
<reference evidence="6" key="2">
    <citation type="submission" date="2018-06" db="EMBL/GenBank/DDBJ databases">
        <title>Genome sequence of Rhodanobacteraceae bacterium strain Dysh456.</title>
        <authorList>
            <person name="Fukui M."/>
        </authorList>
    </citation>
    <scope>NUCLEOTIDE SEQUENCE [LARGE SCALE GENOMIC DNA]</scope>
    <source>
        <strain evidence="6">Dysh456</strain>
    </source>
</reference>
<keyword evidence="3 4" id="KW-0472">Membrane</keyword>
<evidence type="ECO:0000256" key="1">
    <source>
        <dbReference type="ARBA" id="ARBA00022475"/>
    </source>
</evidence>
<dbReference type="Pfam" id="PF04356">
    <property type="entry name" value="DUF489"/>
    <property type="match status" value="1"/>
</dbReference>
<dbReference type="InterPro" id="IPR007451">
    <property type="entry name" value="HflD"/>
</dbReference>
<evidence type="ECO:0000256" key="3">
    <source>
        <dbReference type="ARBA" id="ARBA00023136"/>
    </source>
</evidence>